<dbReference type="PANTHER" id="PTHR43775">
    <property type="entry name" value="FATTY ACID SYNTHASE"/>
    <property type="match status" value="1"/>
</dbReference>
<dbReference type="SMART" id="SM00829">
    <property type="entry name" value="PKS_ER"/>
    <property type="match status" value="1"/>
</dbReference>
<evidence type="ECO:0000256" key="43">
    <source>
        <dbReference type="ARBA" id="ARBA00049171"/>
    </source>
</evidence>
<dbReference type="InterPro" id="IPR009081">
    <property type="entry name" value="PP-bd_ACP"/>
</dbReference>
<dbReference type="InterPro" id="IPR049391">
    <property type="entry name" value="FAS_pseudo-KR"/>
</dbReference>
<dbReference type="InterPro" id="IPR013149">
    <property type="entry name" value="ADH-like_C"/>
</dbReference>
<comment type="catalytic activity">
    <reaction evidence="16">
        <text>(3R)-hydroxyoctadecanoyl-[ACP] = (2E)-octadecenoyl-[ACP] + H2O</text>
        <dbReference type="Rhea" id="RHEA:41924"/>
        <dbReference type="Rhea" id="RHEA-COMP:9654"/>
        <dbReference type="Rhea" id="RHEA-COMP:9655"/>
        <dbReference type="ChEBI" id="CHEBI:15377"/>
        <dbReference type="ChEBI" id="CHEBI:78488"/>
        <dbReference type="ChEBI" id="CHEBI:78489"/>
    </reaction>
    <physiologicalReaction direction="left-to-right" evidence="16">
        <dbReference type="Rhea" id="RHEA:41925"/>
    </physiologicalReaction>
</comment>
<dbReference type="Gene3D" id="3.40.366.10">
    <property type="entry name" value="Malonyl-Coenzyme A Acyl Carrier Protein, domain 2"/>
    <property type="match status" value="1"/>
</dbReference>
<dbReference type="InterPro" id="IPR018201">
    <property type="entry name" value="Ketoacyl_synth_AS"/>
</dbReference>
<evidence type="ECO:0000256" key="11">
    <source>
        <dbReference type="ARBA" id="ARBA00023351"/>
    </source>
</evidence>
<comment type="catalytic activity">
    <reaction evidence="31">
        <text>hexadecanoyl-[ACP] + malonyl-[ACP] + H(+) = 3-oxooctadecanoyl-[ACP] + holo-[ACP] + CO2</text>
        <dbReference type="Rhea" id="RHEA:41916"/>
        <dbReference type="Rhea" id="RHEA-COMP:9623"/>
        <dbReference type="Rhea" id="RHEA-COMP:9652"/>
        <dbReference type="Rhea" id="RHEA-COMP:9653"/>
        <dbReference type="Rhea" id="RHEA-COMP:9685"/>
        <dbReference type="ChEBI" id="CHEBI:15378"/>
        <dbReference type="ChEBI" id="CHEBI:16526"/>
        <dbReference type="ChEBI" id="CHEBI:64479"/>
        <dbReference type="ChEBI" id="CHEBI:78449"/>
        <dbReference type="ChEBI" id="CHEBI:78483"/>
        <dbReference type="ChEBI" id="CHEBI:78487"/>
    </reaction>
    <physiologicalReaction direction="left-to-right" evidence="31">
        <dbReference type="Rhea" id="RHEA:41917"/>
    </physiologicalReaction>
</comment>
<dbReference type="InterPro" id="IPR049900">
    <property type="entry name" value="PKS_mFAS_DH"/>
</dbReference>
<evidence type="ECO:0000256" key="29">
    <source>
        <dbReference type="ARBA" id="ARBA00047953"/>
    </source>
</evidence>
<evidence type="ECO:0000256" key="4">
    <source>
        <dbReference type="ARBA" id="ARBA00022679"/>
    </source>
</evidence>
<comment type="catalytic activity">
    <reaction evidence="45">
        <text>3-oxohexadecanoyl-[ACP] + NADPH + H(+) = (3R)-hydroxyhexadecanoyl-[ACP] + NADP(+)</text>
        <dbReference type="Rhea" id="RHEA:41904"/>
        <dbReference type="Rhea" id="RHEA-COMP:9649"/>
        <dbReference type="Rhea" id="RHEA-COMP:9650"/>
        <dbReference type="ChEBI" id="CHEBI:15378"/>
        <dbReference type="ChEBI" id="CHEBI:57783"/>
        <dbReference type="ChEBI" id="CHEBI:58349"/>
        <dbReference type="ChEBI" id="CHEBI:78478"/>
        <dbReference type="ChEBI" id="CHEBI:78480"/>
    </reaction>
    <physiologicalReaction direction="left-to-right" evidence="45">
        <dbReference type="Rhea" id="RHEA:41905"/>
    </physiologicalReaction>
</comment>
<dbReference type="InterPro" id="IPR036291">
    <property type="entry name" value="NAD(P)-bd_dom_sf"/>
</dbReference>
<comment type="function">
    <text evidence="19">Fatty acid synthetase is a multifunctional enzyme that catalyzes the de novo biosynthesis of long-chain saturated fatty acids starting from acetyl-CoA and malonyl-CoA in the presence of NADPH. This multifunctional protein contains 7 catalytic activities and a site for the binding of the prosthetic group 4'-phosphopantetheine of the acyl carrier protein ([ACP]) domain.</text>
</comment>
<dbReference type="InterPro" id="IPR020841">
    <property type="entry name" value="PKS_Beta-ketoAc_synthase_dom"/>
</dbReference>
<keyword evidence="2" id="KW-0596">Phosphopantetheine</keyword>
<dbReference type="InterPro" id="IPR013968">
    <property type="entry name" value="PKS_KR"/>
</dbReference>
<comment type="catalytic activity">
    <reaction evidence="37">
        <text>a 2,3-saturated acyl-[ACP] + NADP(+) = a (2E)-enoyl-[ACP] + NADPH + H(+)</text>
        <dbReference type="Rhea" id="RHEA:22564"/>
        <dbReference type="Rhea" id="RHEA-COMP:9925"/>
        <dbReference type="Rhea" id="RHEA-COMP:9926"/>
        <dbReference type="ChEBI" id="CHEBI:15378"/>
        <dbReference type="ChEBI" id="CHEBI:57783"/>
        <dbReference type="ChEBI" id="CHEBI:58349"/>
        <dbReference type="ChEBI" id="CHEBI:78784"/>
        <dbReference type="ChEBI" id="CHEBI:78785"/>
        <dbReference type="EC" id="1.3.1.39"/>
    </reaction>
    <physiologicalReaction direction="right-to-left" evidence="37">
        <dbReference type="Rhea" id="RHEA:22566"/>
    </physiologicalReaction>
</comment>
<comment type="catalytic activity">
    <reaction evidence="43">
        <text>(2E)-tetradecenoyl-[ACP] + NADPH + H(+) = tetradecanoyl-[ACP] + NADP(+)</text>
        <dbReference type="Rhea" id="RHEA:41896"/>
        <dbReference type="Rhea" id="RHEA-COMP:9647"/>
        <dbReference type="Rhea" id="RHEA-COMP:9648"/>
        <dbReference type="ChEBI" id="CHEBI:15378"/>
        <dbReference type="ChEBI" id="CHEBI:57783"/>
        <dbReference type="ChEBI" id="CHEBI:58349"/>
        <dbReference type="ChEBI" id="CHEBI:78475"/>
        <dbReference type="ChEBI" id="CHEBI:78477"/>
    </reaction>
    <physiologicalReaction direction="left-to-right" evidence="43">
        <dbReference type="Rhea" id="RHEA:41897"/>
    </physiologicalReaction>
</comment>
<dbReference type="GO" id="GO:0019171">
    <property type="term" value="F:(3R)-hydroxyacyl-[acyl-carrier-protein] dehydratase activity"/>
    <property type="evidence" value="ECO:0007669"/>
    <property type="project" value="UniProtKB-EC"/>
</dbReference>
<feature type="region of interest" description="C-terminal hotdog fold" evidence="50">
    <location>
        <begin position="1006"/>
        <end position="1134"/>
    </location>
</feature>
<gene>
    <name evidence="55" type="ORF">PIBRA_LOCUS9973</name>
</gene>
<feature type="domain" description="Carrier" evidence="52">
    <location>
        <begin position="3741"/>
        <end position="3821"/>
    </location>
</feature>
<evidence type="ECO:0000256" key="25">
    <source>
        <dbReference type="ARBA" id="ARBA00047500"/>
    </source>
</evidence>
<evidence type="ECO:0000256" key="3">
    <source>
        <dbReference type="ARBA" id="ARBA00022553"/>
    </source>
</evidence>
<comment type="catalytic activity">
    <reaction evidence="49">
        <text>octanoyl-[ACP] + malonyl-[ACP] + H(+) = 3-oxodecanoyl-[ACP] + holo-[ACP] + CO2</text>
        <dbReference type="Rhea" id="RHEA:41852"/>
        <dbReference type="Rhea" id="RHEA-COMP:9623"/>
        <dbReference type="Rhea" id="RHEA-COMP:9636"/>
        <dbReference type="Rhea" id="RHEA-COMP:9637"/>
        <dbReference type="Rhea" id="RHEA-COMP:9685"/>
        <dbReference type="ChEBI" id="CHEBI:15378"/>
        <dbReference type="ChEBI" id="CHEBI:16526"/>
        <dbReference type="ChEBI" id="CHEBI:64479"/>
        <dbReference type="ChEBI" id="CHEBI:78449"/>
        <dbReference type="ChEBI" id="CHEBI:78463"/>
        <dbReference type="ChEBI" id="CHEBI:78464"/>
    </reaction>
    <physiologicalReaction direction="left-to-right" evidence="49">
        <dbReference type="Rhea" id="RHEA:41853"/>
    </physiologicalReaction>
</comment>
<evidence type="ECO:0000256" key="14">
    <source>
        <dbReference type="ARBA" id="ARBA00023394"/>
    </source>
</evidence>
<comment type="catalytic activity">
    <reaction evidence="18">
        <text>(3R)-hydroxybutanoyl-[ACP] = (2E)-butenoyl-[ACP] + H2O</text>
        <dbReference type="Rhea" id="RHEA:41808"/>
        <dbReference type="Rhea" id="RHEA-COMP:9626"/>
        <dbReference type="Rhea" id="RHEA-COMP:9627"/>
        <dbReference type="ChEBI" id="CHEBI:15377"/>
        <dbReference type="ChEBI" id="CHEBI:78451"/>
        <dbReference type="ChEBI" id="CHEBI:78453"/>
    </reaction>
    <physiologicalReaction direction="left-to-right" evidence="18">
        <dbReference type="Rhea" id="RHEA:41809"/>
    </physiologicalReaction>
</comment>
<evidence type="ECO:0000256" key="17">
    <source>
        <dbReference type="ARBA" id="ARBA00023401"/>
    </source>
</evidence>
<dbReference type="InterPro" id="IPR042104">
    <property type="entry name" value="PKS_dehydratase_sf"/>
</dbReference>
<dbReference type="InterPro" id="IPR011032">
    <property type="entry name" value="GroES-like_sf"/>
</dbReference>
<organism evidence="55 56">
    <name type="scientific">Pieris brassicae</name>
    <name type="common">White butterfly</name>
    <name type="synonym">Large white butterfly</name>
    <dbReference type="NCBI Taxonomy" id="7116"/>
    <lineage>
        <taxon>Eukaryota</taxon>
        <taxon>Metazoa</taxon>
        <taxon>Ecdysozoa</taxon>
        <taxon>Arthropoda</taxon>
        <taxon>Hexapoda</taxon>
        <taxon>Insecta</taxon>
        <taxon>Pterygota</taxon>
        <taxon>Neoptera</taxon>
        <taxon>Endopterygota</taxon>
        <taxon>Lepidoptera</taxon>
        <taxon>Glossata</taxon>
        <taxon>Ditrysia</taxon>
        <taxon>Papilionoidea</taxon>
        <taxon>Pieridae</taxon>
        <taxon>Pierinae</taxon>
        <taxon>Pieris</taxon>
    </lineage>
</organism>
<evidence type="ECO:0000256" key="32">
    <source>
        <dbReference type="ARBA" id="ARBA00048281"/>
    </source>
</evidence>
<evidence type="ECO:0000256" key="38">
    <source>
        <dbReference type="ARBA" id="ARBA00048691"/>
    </source>
</evidence>
<dbReference type="Gene3D" id="3.30.70.3290">
    <property type="match status" value="1"/>
</dbReference>
<dbReference type="InterPro" id="IPR001031">
    <property type="entry name" value="Thioesterase"/>
</dbReference>
<evidence type="ECO:0000313" key="56">
    <source>
        <dbReference type="Proteomes" id="UP001152562"/>
    </source>
</evidence>
<dbReference type="InterPro" id="IPR036736">
    <property type="entry name" value="ACP-like_sf"/>
</dbReference>
<dbReference type="PROSITE" id="PS50075">
    <property type="entry name" value="CARRIER"/>
    <property type="match status" value="4"/>
</dbReference>
<evidence type="ECO:0000256" key="21">
    <source>
        <dbReference type="ARBA" id="ARBA00047394"/>
    </source>
</evidence>
<dbReference type="PROSITE" id="PS52019">
    <property type="entry name" value="PKS_MFAS_DH"/>
    <property type="match status" value="1"/>
</dbReference>
<evidence type="ECO:0000256" key="28">
    <source>
        <dbReference type="ARBA" id="ARBA00047897"/>
    </source>
</evidence>
<evidence type="ECO:0000256" key="37">
    <source>
        <dbReference type="ARBA" id="ARBA00048650"/>
    </source>
</evidence>
<dbReference type="InterPro" id="IPR014043">
    <property type="entry name" value="Acyl_transferase_dom"/>
</dbReference>
<comment type="pathway">
    <text evidence="1">Lipid metabolism.</text>
</comment>
<dbReference type="GO" id="GO:0016297">
    <property type="term" value="F:fatty acyl-[ACP] hydrolase activity"/>
    <property type="evidence" value="ECO:0007669"/>
    <property type="project" value="UniProtKB-EC"/>
</dbReference>
<comment type="catalytic activity">
    <reaction evidence="46">
        <text>3-oxooctanoyl-[ACP] + NADPH + H(+) = (3R)-hydroxyoctanoyl-[ACP] + NADP(+)</text>
        <dbReference type="Rhea" id="RHEA:41840"/>
        <dbReference type="Rhea" id="RHEA-COMP:9633"/>
        <dbReference type="Rhea" id="RHEA-COMP:9634"/>
        <dbReference type="ChEBI" id="CHEBI:15378"/>
        <dbReference type="ChEBI" id="CHEBI:57783"/>
        <dbReference type="ChEBI" id="CHEBI:58349"/>
        <dbReference type="ChEBI" id="CHEBI:78460"/>
        <dbReference type="ChEBI" id="CHEBI:78461"/>
    </reaction>
    <physiologicalReaction direction="left-to-right" evidence="46">
        <dbReference type="Rhea" id="RHEA:41841"/>
    </physiologicalReaction>
</comment>
<comment type="catalytic activity">
    <reaction evidence="17">
        <text>(3R)-hydroxyhexadecanoyl-[ACP] = (2E)-hexadecenoyl-[ACP] + H2O</text>
        <dbReference type="Rhea" id="RHEA:41908"/>
        <dbReference type="Rhea" id="RHEA-COMP:9650"/>
        <dbReference type="Rhea" id="RHEA-COMP:9651"/>
        <dbReference type="ChEBI" id="CHEBI:15377"/>
        <dbReference type="ChEBI" id="CHEBI:78480"/>
        <dbReference type="ChEBI" id="CHEBI:78481"/>
    </reaction>
    <physiologicalReaction direction="left-to-right" evidence="17">
        <dbReference type="Rhea" id="RHEA:41909"/>
    </physiologicalReaction>
</comment>
<evidence type="ECO:0000256" key="8">
    <source>
        <dbReference type="ARBA" id="ARBA00022990"/>
    </source>
</evidence>
<evidence type="ECO:0000256" key="19">
    <source>
        <dbReference type="ARBA" id="ARBA00023442"/>
    </source>
</evidence>
<comment type="catalytic activity">
    <reaction evidence="23">
        <text>3-oxodecanoyl-[ACP] + NADPH + H(+) = (3R)-hydroxydecanoyl-[ACP] + NADP(+)</text>
        <dbReference type="Rhea" id="RHEA:41856"/>
        <dbReference type="Rhea" id="RHEA-COMP:9637"/>
        <dbReference type="Rhea" id="RHEA-COMP:9638"/>
        <dbReference type="ChEBI" id="CHEBI:15378"/>
        <dbReference type="ChEBI" id="CHEBI:57783"/>
        <dbReference type="ChEBI" id="CHEBI:58349"/>
        <dbReference type="ChEBI" id="CHEBI:78464"/>
        <dbReference type="ChEBI" id="CHEBI:78466"/>
    </reaction>
    <physiologicalReaction direction="left-to-right" evidence="23">
        <dbReference type="Rhea" id="RHEA:41857"/>
    </physiologicalReaction>
</comment>
<evidence type="ECO:0000259" key="54">
    <source>
        <dbReference type="PROSITE" id="PS52019"/>
    </source>
</evidence>
<evidence type="ECO:0000256" key="33">
    <source>
        <dbReference type="ARBA" id="ARBA00048289"/>
    </source>
</evidence>
<keyword evidence="6" id="KW-0521">NADP</keyword>
<dbReference type="PROSITE" id="PS52004">
    <property type="entry name" value="KS3_2"/>
    <property type="match status" value="1"/>
</dbReference>
<comment type="catalytic activity">
    <reaction evidence="41">
        <text>(2E)-octadecenoyl-[ACP] + NADPH + H(+) = octadecanoyl-[ACP] + NADP(+)</text>
        <dbReference type="Rhea" id="RHEA:41928"/>
        <dbReference type="Rhea" id="RHEA-COMP:9655"/>
        <dbReference type="Rhea" id="RHEA-COMP:9656"/>
        <dbReference type="ChEBI" id="CHEBI:15378"/>
        <dbReference type="ChEBI" id="CHEBI:57783"/>
        <dbReference type="ChEBI" id="CHEBI:58349"/>
        <dbReference type="ChEBI" id="CHEBI:78489"/>
        <dbReference type="ChEBI" id="CHEBI:78495"/>
    </reaction>
    <physiologicalReaction direction="left-to-right" evidence="41">
        <dbReference type="Rhea" id="RHEA:41929"/>
    </physiologicalReaction>
</comment>
<keyword evidence="8" id="KW-0007">Acetylation</keyword>
<dbReference type="Pfam" id="PF08659">
    <property type="entry name" value="KR"/>
    <property type="match status" value="4"/>
</dbReference>
<evidence type="ECO:0000256" key="50">
    <source>
        <dbReference type="PROSITE-ProRule" id="PRU01363"/>
    </source>
</evidence>
<dbReference type="Gene3D" id="3.90.180.10">
    <property type="entry name" value="Medium-chain alcohol dehydrogenases, catalytic domain"/>
    <property type="match status" value="1"/>
</dbReference>
<comment type="catalytic activity">
    <reaction evidence="48">
        <text>(2E)-decenoyl-[ACP] + NADPH + H(+) = decanoyl-[ACP] + NADP(+)</text>
        <dbReference type="Rhea" id="RHEA:41864"/>
        <dbReference type="Rhea" id="RHEA-COMP:9639"/>
        <dbReference type="Rhea" id="RHEA-COMP:9640"/>
        <dbReference type="ChEBI" id="CHEBI:15378"/>
        <dbReference type="ChEBI" id="CHEBI:57783"/>
        <dbReference type="ChEBI" id="CHEBI:58349"/>
        <dbReference type="ChEBI" id="CHEBI:78467"/>
        <dbReference type="ChEBI" id="CHEBI:78468"/>
    </reaction>
    <physiologicalReaction direction="left-to-right" evidence="48">
        <dbReference type="Rhea" id="RHEA:41865"/>
    </physiologicalReaction>
</comment>
<comment type="catalytic activity">
    <reaction evidence="29">
        <text>3-oxobutanoyl-[ACP] + NADPH + H(+) = (3R)-hydroxybutanoyl-[ACP] + NADP(+)</text>
        <dbReference type="Rhea" id="RHEA:41804"/>
        <dbReference type="Rhea" id="RHEA-COMP:9625"/>
        <dbReference type="Rhea" id="RHEA-COMP:9626"/>
        <dbReference type="ChEBI" id="CHEBI:15378"/>
        <dbReference type="ChEBI" id="CHEBI:57783"/>
        <dbReference type="ChEBI" id="CHEBI:58349"/>
        <dbReference type="ChEBI" id="CHEBI:78450"/>
        <dbReference type="ChEBI" id="CHEBI:78451"/>
    </reaction>
    <physiologicalReaction direction="left-to-right" evidence="29">
        <dbReference type="Rhea" id="RHEA:41805"/>
    </physiologicalReaction>
</comment>
<evidence type="ECO:0000256" key="24">
    <source>
        <dbReference type="ARBA" id="ARBA00047451"/>
    </source>
</evidence>
<dbReference type="GO" id="GO:0004315">
    <property type="term" value="F:3-oxoacyl-[acyl-carrier-protein] synthase activity"/>
    <property type="evidence" value="ECO:0007669"/>
    <property type="project" value="UniProtKB-EC"/>
</dbReference>
<feature type="domain" description="Carrier" evidence="52">
    <location>
        <begin position="3163"/>
        <end position="3243"/>
    </location>
</feature>
<evidence type="ECO:0000256" key="27">
    <source>
        <dbReference type="ARBA" id="ARBA00047810"/>
    </source>
</evidence>
<dbReference type="SUPFAM" id="SSF50129">
    <property type="entry name" value="GroES-like"/>
    <property type="match status" value="1"/>
</dbReference>
<dbReference type="CDD" id="cd08954">
    <property type="entry name" value="KR_1_FAS_SDR_x"/>
    <property type="match status" value="4"/>
</dbReference>
<comment type="catalytic activity">
    <reaction evidence="47">
        <text>butanoyl-[ACP] + malonyl-[ACP] + H(+) = 3-oxohexanoyl-[ACP] + holo-[ACP] + CO2</text>
        <dbReference type="Rhea" id="RHEA:41820"/>
        <dbReference type="Rhea" id="RHEA-COMP:9623"/>
        <dbReference type="Rhea" id="RHEA-COMP:9628"/>
        <dbReference type="Rhea" id="RHEA-COMP:9629"/>
        <dbReference type="Rhea" id="RHEA-COMP:9685"/>
        <dbReference type="ChEBI" id="CHEBI:15378"/>
        <dbReference type="ChEBI" id="CHEBI:16526"/>
        <dbReference type="ChEBI" id="CHEBI:64479"/>
        <dbReference type="ChEBI" id="CHEBI:78449"/>
        <dbReference type="ChEBI" id="CHEBI:78454"/>
        <dbReference type="ChEBI" id="CHEBI:78456"/>
    </reaction>
    <physiologicalReaction direction="left-to-right" evidence="47">
        <dbReference type="Rhea" id="RHEA:41821"/>
    </physiologicalReaction>
</comment>
<evidence type="ECO:0000256" key="47">
    <source>
        <dbReference type="ARBA" id="ARBA00049449"/>
    </source>
</evidence>
<comment type="catalytic activity">
    <reaction evidence="14">
        <text>a (3R)-hydroxyacyl-[ACP] = a (2E)-enoyl-[ACP] + H2O</text>
        <dbReference type="Rhea" id="RHEA:13097"/>
        <dbReference type="Rhea" id="RHEA-COMP:9925"/>
        <dbReference type="Rhea" id="RHEA-COMP:9945"/>
        <dbReference type="ChEBI" id="CHEBI:15377"/>
        <dbReference type="ChEBI" id="CHEBI:78784"/>
        <dbReference type="ChEBI" id="CHEBI:78827"/>
        <dbReference type="EC" id="4.2.1.59"/>
    </reaction>
    <physiologicalReaction direction="left-to-right" evidence="14">
        <dbReference type="Rhea" id="RHEA:13098"/>
    </physiologicalReaction>
</comment>
<comment type="catalytic activity">
    <reaction evidence="35">
        <text>a fatty acyl-[ACP] + malonyl-[ACP] + H(+) = a 3-oxoacyl-[ACP] + holo-[ACP] + CO2</text>
        <dbReference type="Rhea" id="RHEA:22836"/>
        <dbReference type="Rhea" id="RHEA-COMP:9623"/>
        <dbReference type="Rhea" id="RHEA-COMP:9685"/>
        <dbReference type="Rhea" id="RHEA-COMP:9916"/>
        <dbReference type="Rhea" id="RHEA-COMP:14125"/>
        <dbReference type="ChEBI" id="CHEBI:15378"/>
        <dbReference type="ChEBI" id="CHEBI:16526"/>
        <dbReference type="ChEBI" id="CHEBI:64479"/>
        <dbReference type="ChEBI" id="CHEBI:78449"/>
        <dbReference type="ChEBI" id="CHEBI:78776"/>
        <dbReference type="ChEBI" id="CHEBI:138651"/>
        <dbReference type="EC" id="2.3.1.41"/>
    </reaction>
    <physiologicalReaction direction="left-to-right" evidence="35">
        <dbReference type="Rhea" id="RHEA:22837"/>
    </physiologicalReaction>
</comment>
<evidence type="ECO:0000256" key="26">
    <source>
        <dbReference type="ARBA" id="ARBA00047578"/>
    </source>
</evidence>
<keyword evidence="5" id="KW-0702">S-nitrosylation</keyword>
<dbReference type="SMART" id="SM00822">
    <property type="entry name" value="PKS_KR"/>
    <property type="match status" value="1"/>
</dbReference>
<dbReference type="SUPFAM" id="SSF55048">
    <property type="entry name" value="Probable ACP-binding domain of malonyl-CoA ACP transacylase"/>
    <property type="match status" value="1"/>
</dbReference>
<comment type="catalytic activity">
    <reaction evidence="13">
        <text>(3R)-hydroxydecanoyl-[ACP] = (2E)-decenoyl-[ACP] + H2O</text>
        <dbReference type="Rhea" id="RHEA:41860"/>
        <dbReference type="Rhea" id="RHEA-COMP:9638"/>
        <dbReference type="Rhea" id="RHEA-COMP:9639"/>
        <dbReference type="ChEBI" id="CHEBI:15377"/>
        <dbReference type="ChEBI" id="CHEBI:78466"/>
        <dbReference type="ChEBI" id="CHEBI:78467"/>
    </reaction>
    <physiologicalReaction direction="left-to-right" evidence="13">
        <dbReference type="Rhea" id="RHEA:41861"/>
    </physiologicalReaction>
</comment>
<evidence type="ECO:0000256" key="35">
    <source>
        <dbReference type="ARBA" id="ARBA00048506"/>
    </source>
</evidence>
<comment type="catalytic activity">
    <reaction evidence="15">
        <text>(3R)-hydroxytetradecanoyl-[ACP] = (2E)-tetradecenoyl-[ACP] + H2O</text>
        <dbReference type="Rhea" id="RHEA:41892"/>
        <dbReference type="Rhea" id="RHEA-COMP:9646"/>
        <dbReference type="Rhea" id="RHEA-COMP:9647"/>
        <dbReference type="ChEBI" id="CHEBI:15377"/>
        <dbReference type="ChEBI" id="CHEBI:78474"/>
        <dbReference type="ChEBI" id="CHEBI:78475"/>
    </reaction>
    <physiologicalReaction direction="left-to-right" evidence="15">
        <dbReference type="Rhea" id="RHEA:41893"/>
    </physiologicalReaction>
</comment>
<comment type="caution">
    <text evidence="55">The sequence shown here is derived from an EMBL/GenBank/DDBJ whole genome shotgun (WGS) entry which is preliminary data.</text>
</comment>
<comment type="catalytic activity">
    <reaction evidence="26">
        <text>dodecanoyl-[ACP] + malonyl-[ACP] + H(+) = 3-oxotetradecanoyl-[ACP] + holo-[ACP] + CO2</text>
        <dbReference type="Rhea" id="RHEA:41884"/>
        <dbReference type="Rhea" id="RHEA-COMP:9623"/>
        <dbReference type="Rhea" id="RHEA-COMP:9644"/>
        <dbReference type="Rhea" id="RHEA-COMP:9645"/>
        <dbReference type="Rhea" id="RHEA-COMP:9685"/>
        <dbReference type="ChEBI" id="CHEBI:15378"/>
        <dbReference type="ChEBI" id="CHEBI:16526"/>
        <dbReference type="ChEBI" id="CHEBI:64479"/>
        <dbReference type="ChEBI" id="CHEBI:65264"/>
        <dbReference type="ChEBI" id="CHEBI:78449"/>
        <dbReference type="ChEBI" id="CHEBI:78473"/>
    </reaction>
    <physiologicalReaction direction="left-to-right" evidence="26">
        <dbReference type="Rhea" id="RHEA:41885"/>
    </physiologicalReaction>
</comment>
<evidence type="ECO:0000256" key="2">
    <source>
        <dbReference type="ARBA" id="ARBA00022450"/>
    </source>
</evidence>
<dbReference type="Pfam" id="PF00975">
    <property type="entry name" value="Thioesterase"/>
    <property type="match status" value="4"/>
</dbReference>
<evidence type="ECO:0000256" key="13">
    <source>
        <dbReference type="ARBA" id="ARBA00023388"/>
    </source>
</evidence>
<keyword evidence="9" id="KW-0511">Multifunctional enzyme</keyword>
<keyword evidence="7" id="KW-0663">Pyridoxal phosphate</keyword>
<comment type="catalytic activity">
    <reaction evidence="22">
        <text>a (3R)-hydroxyacyl-[ACP] + NADP(+) = a 3-oxoacyl-[ACP] + NADPH + H(+)</text>
        <dbReference type="Rhea" id="RHEA:17397"/>
        <dbReference type="Rhea" id="RHEA-COMP:9916"/>
        <dbReference type="Rhea" id="RHEA-COMP:9945"/>
        <dbReference type="ChEBI" id="CHEBI:15378"/>
        <dbReference type="ChEBI" id="CHEBI:57783"/>
        <dbReference type="ChEBI" id="CHEBI:58349"/>
        <dbReference type="ChEBI" id="CHEBI:78776"/>
        <dbReference type="ChEBI" id="CHEBI:78827"/>
        <dbReference type="EC" id="1.1.1.100"/>
    </reaction>
    <physiologicalReaction direction="right-to-left" evidence="22">
        <dbReference type="Rhea" id="RHEA:17399"/>
    </physiologicalReaction>
</comment>
<evidence type="ECO:0000256" key="40">
    <source>
        <dbReference type="ARBA" id="ARBA00048935"/>
    </source>
</evidence>
<dbReference type="Pfam" id="PF00698">
    <property type="entry name" value="Acyl_transf_1"/>
    <property type="match status" value="1"/>
</dbReference>
<dbReference type="Pfam" id="PF02801">
    <property type="entry name" value="Ketoacyl-synt_C"/>
    <property type="match status" value="1"/>
</dbReference>
<dbReference type="GO" id="GO:0006633">
    <property type="term" value="P:fatty acid biosynthetic process"/>
    <property type="evidence" value="ECO:0007669"/>
    <property type="project" value="InterPro"/>
</dbReference>
<comment type="catalytic activity">
    <reaction evidence="20">
        <text>3-oxooctadecanoyl-[ACP] + NADPH + H(+) = (3R)-hydroxyoctadecanoyl-[ACP] + NADP(+)</text>
        <dbReference type="Rhea" id="RHEA:41920"/>
        <dbReference type="Rhea" id="RHEA-COMP:9653"/>
        <dbReference type="Rhea" id="RHEA-COMP:9654"/>
        <dbReference type="ChEBI" id="CHEBI:15378"/>
        <dbReference type="ChEBI" id="CHEBI:57783"/>
        <dbReference type="ChEBI" id="CHEBI:58349"/>
        <dbReference type="ChEBI" id="CHEBI:78487"/>
        <dbReference type="ChEBI" id="CHEBI:78488"/>
    </reaction>
    <physiologicalReaction direction="left-to-right" evidence="20">
        <dbReference type="Rhea" id="RHEA:41921"/>
    </physiologicalReaction>
</comment>
<evidence type="ECO:0000256" key="15">
    <source>
        <dbReference type="ARBA" id="ARBA00023398"/>
    </source>
</evidence>
<dbReference type="Gene3D" id="1.10.1200.10">
    <property type="entry name" value="ACP-like"/>
    <property type="match status" value="4"/>
</dbReference>
<dbReference type="Proteomes" id="UP001152562">
    <property type="component" value="Unassembled WGS sequence"/>
</dbReference>
<evidence type="ECO:0000256" key="39">
    <source>
        <dbReference type="ARBA" id="ARBA00048704"/>
    </source>
</evidence>
<dbReference type="GO" id="GO:0004316">
    <property type="term" value="F:3-oxoacyl-[acyl-carrier-protein] reductase (NADPH) activity"/>
    <property type="evidence" value="ECO:0007669"/>
    <property type="project" value="UniProtKB-EC"/>
</dbReference>
<evidence type="ECO:0000256" key="16">
    <source>
        <dbReference type="ARBA" id="ARBA00023399"/>
    </source>
</evidence>
<comment type="catalytic activity">
    <reaction evidence="42">
        <text>decanoyl-[ACP] + malonyl-[ACP] + H(+) = 3-oxododecanoyl-[ACP] + holo-[ACP] + CO2</text>
        <dbReference type="Rhea" id="RHEA:41868"/>
        <dbReference type="Rhea" id="RHEA-COMP:9623"/>
        <dbReference type="Rhea" id="RHEA-COMP:9640"/>
        <dbReference type="Rhea" id="RHEA-COMP:9641"/>
        <dbReference type="Rhea" id="RHEA-COMP:9685"/>
        <dbReference type="ChEBI" id="CHEBI:15378"/>
        <dbReference type="ChEBI" id="CHEBI:16526"/>
        <dbReference type="ChEBI" id="CHEBI:64479"/>
        <dbReference type="ChEBI" id="CHEBI:78449"/>
        <dbReference type="ChEBI" id="CHEBI:78468"/>
        <dbReference type="ChEBI" id="CHEBI:78469"/>
    </reaction>
    <physiologicalReaction direction="left-to-right" evidence="42">
        <dbReference type="Rhea" id="RHEA:41869"/>
    </physiologicalReaction>
</comment>
<dbReference type="FunFam" id="3.40.50.720:FF:000209">
    <property type="entry name" value="Polyketide synthase Pks12"/>
    <property type="match status" value="1"/>
</dbReference>
<dbReference type="InterPro" id="IPR050091">
    <property type="entry name" value="PKS_NRPS_Biosynth_Enz"/>
</dbReference>
<dbReference type="Pfam" id="PF21149">
    <property type="entry name" value="FAS_pseudo-KR"/>
    <property type="match status" value="1"/>
</dbReference>
<comment type="catalytic activity">
    <reaction evidence="27">
        <text>(2E)-hexadecenoyl-[ACP] + NADPH + H(+) = hexadecanoyl-[ACP] + NADP(+)</text>
        <dbReference type="Rhea" id="RHEA:41912"/>
        <dbReference type="Rhea" id="RHEA-COMP:9651"/>
        <dbReference type="Rhea" id="RHEA-COMP:9652"/>
        <dbReference type="ChEBI" id="CHEBI:15378"/>
        <dbReference type="ChEBI" id="CHEBI:57783"/>
        <dbReference type="ChEBI" id="CHEBI:58349"/>
        <dbReference type="ChEBI" id="CHEBI:78481"/>
        <dbReference type="ChEBI" id="CHEBI:78483"/>
    </reaction>
    <physiologicalReaction direction="left-to-right" evidence="27">
        <dbReference type="Rhea" id="RHEA:41913"/>
    </physiologicalReaction>
</comment>
<dbReference type="InterPro" id="IPR016035">
    <property type="entry name" value="Acyl_Trfase/lysoPLipase"/>
</dbReference>
<dbReference type="GO" id="GO:0141148">
    <property type="term" value="F:enoyl-[acyl-carrier-protein] reductase (NADPH) activity"/>
    <property type="evidence" value="ECO:0007669"/>
    <property type="project" value="UniProtKB-EC"/>
</dbReference>
<comment type="catalytic activity">
    <reaction evidence="11">
        <text>(3R)-hydroxydodecanoyl-[ACP] = (2E)-dodecenoyl-[ACP] + H2O</text>
        <dbReference type="Rhea" id="RHEA:41876"/>
        <dbReference type="Rhea" id="RHEA-COMP:9642"/>
        <dbReference type="Rhea" id="RHEA-COMP:9643"/>
        <dbReference type="ChEBI" id="CHEBI:15377"/>
        <dbReference type="ChEBI" id="CHEBI:78470"/>
        <dbReference type="ChEBI" id="CHEBI:78472"/>
    </reaction>
    <physiologicalReaction direction="left-to-right" evidence="11">
        <dbReference type="Rhea" id="RHEA:41877"/>
    </physiologicalReaction>
</comment>
<comment type="catalytic activity">
    <reaction evidence="21">
        <text>hexanoyl-[ACP] + malonyl-[ACP] + H(+) = 3-oxooctanoyl-[ACP] + holo-[ACP] + CO2</text>
        <dbReference type="Rhea" id="RHEA:41836"/>
        <dbReference type="Rhea" id="RHEA-COMP:9623"/>
        <dbReference type="Rhea" id="RHEA-COMP:9632"/>
        <dbReference type="Rhea" id="RHEA-COMP:9633"/>
        <dbReference type="Rhea" id="RHEA-COMP:9685"/>
        <dbReference type="ChEBI" id="CHEBI:15378"/>
        <dbReference type="ChEBI" id="CHEBI:16526"/>
        <dbReference type="ChEBI" id="CHEBI:64479"/>
        <dbReference type="ChEBI" id="CHEBI:78449"/>
        <dbReference type="ChEBI" id="CHEBI:78459"/>
        <dbReference type="ChEBI" id="CHEBI:78460"/>
    </reaction>
    <physiologicalReaction direction="left-to-right" evidence="21">
        <dbReference type="Rhea" id="RHEA:41837"/>
    </physiologicalReaction>
</comment>
<evidence type="ECO:0000259" key="53">
    <source>
        <dbReference type="PROSITE" id="PS52004"/>
    </source>
</evidence>
<evidence type="ECO:0000256" key="49">
    <source>
        <dbReference type="ARBA" id="ARBA00049533"/>
    </source>
</evidence>
<comment type="catalytic activity">
    <reaction evidence="40">
        <text>3-oxotetradecanoyl-[ACP] + NADPH + H(+) = (3R)-hydroxytetradecanoyl-[ACP] + NADP(+)</text>
        <dbReference type="Rhea" id="RHEA:41888"/>
        <dbReference type="Rhea" id="RHEA-COMP:9645"/>
        <dbReference type="Rhea" id="RHEA-COMP:9646"/>
        <dbReference type="ChEBI" id="CHEBI:15378"/>
        <dbReference type="ChEBI" id="CHEBI:57783"/>
        <dbReference type="ChEBI" id="CHEBI:58349"/>
        <dbReference type="ChEBI" id="CHEBI:78473"/>
        <dbReference type="ChEBI" id="CHEBI:78474"/>
    </reaction>
    <physiologicalReaction direction="left-to-right" evidence="40">
        <dbReference type="Rhea" id="RHEA:41889"/>
    </physiologicalReaction>
</comment>
<keyword evidence="56" id="KW-1185">Reference proteome</keyword>
<evidence type="ECO:0000256" key="6">
    <source>
        <dbReference type="ARBA" id="ARBA00022857"/>
    </source>
</evidence>
<comment type="catalytic activity">
    <reaction evidence="30">
        <text>acetyl-[ACP] + malonyl-[ACP] + H(+) = 3-oxobutanoyl-[ACP] + holo-[ACP] + CO2</text>
        <dbReference type="Rhea" id="RHEA:41800"/>
        <dbReference type="Rhea" id="RHEA-COMP:9621"/>
        <dbReference type="Rhea" id="RHEA-COMP:9623"/>
        <dbReference type="Rhea" id="RHEA-COMP:9625"/>
        <dbReference type="Rhea" id="RHEA-COMP:9685"/>
        <dbReference type="ChEBI" id="CHEBI:15378"/>
        <dbReference type="ChEBI" id="CHEBI:16526"/>
        <dbReference type="ChEBI" id="CHEBI:64479"/>
        <dbReference type="ChEBI" id="CHEBI:78446"/>
        <dbReference type="ChEBI" id="CHEBI:78449"/>
        <dbReference type="ChEBI" id="CHEBI:78450"/>
    </reaction>
    <physiologicalReaction direction="left-to-right" evidence="30">
        <dbReference type="Rhea" id="RHEA:41801"/>
    </physiologicalReaction>
</comment>
<comment type="catalytic activity">
    <reaction evidence="39">
        <text>hexadecanoyl-[ACP] + H2O = hexadecanoate + holo-[ACP] + H(+)</text>
        <dbReference type="Rhea" id="RHEA:41932"/>
        <dbReference type="Rhea" id="RHEA-COMP:9652"/>
        <dbReference type="Rhea" id="RHEA-COMP:9685"/>
        <dbReference type="ChEBI" id="CHEBI:7896"/>
        <dbReference type="ChEBI" id="CHEBI:15377"/>
        <dbReference type="ChEBI" id="CHEBI:15378"/>
        <dbReference type="ChEBI" id="CHEBI:64479"/>
        <dbReference type="ChEBI" id="CHEBI:78483"/>
        <dbReference type="EC" id="3.1.2.14"/>
    </reaction>
    <physiologicalReaction direction="left-to-right" evidence="39">
        <dbReference type="Rhea" id="RHEA:41933"/>
    </physiologicalReaction>
</comment>
<evidence type="ECO:0000256" key="34">
    <source>
        <dbReference type="ARBA" id="ARBA00048420"/>
    </source>
</evidence>
<proteinExistence type="predicted"/>
<comment type="catalytic activity">
    <reaction evidence="28">
        <text>(2E)-hexenoyl-[ACP] + NADPH + H(+) = hexanoyl-[ACP] + NADP(+)</text>
        <dbReference type="Rhea" id="RHEA:41832"/>
        <dbReference type="Rhea" id="RHEA-COMP:9631"/>
        <dbReference type="Rhea" id="RHEA-COMP:9632"/>
        <dbReference type="ChEBI" id="CHEBI:15378"/>
        <dbReference type="ChEBI" id="CHEBI:57783"/>
        <dbReference type="ChEBI" id="CHEBI:58349"/>
        <dbReference type="ChEBI" id="CHEBI:78458"/>
        <dbReference type="ChEBI" id="CHEBI:78459"/>
    </reaction>
    <physiologicalReaction direction="left-to-right" evidence="28">
        <dbReference type="Rhea" id="RHEA:41833"/>
    </physiologicalReaction>
</comment>
<dbReference type="InterPro" id="IPR014030">
    <property type="entry name" value="Ketoacyl_synth_N"/>
</dbReference>
<dbReference type="Pfam" id="PF00109">
    <property type="entry name" value="ketoacyl-synt"/>
    <property type="match status" value="1"/>
</dbReference>
<dbReference type="Gene3D" id="3.10.129.110">
    <property type="entry name" value="Polyketide synthase dehydratase"/>
    <property type="match status" value="1"/>
</dbReference>
<feature type="domain" description="Ketosynthase family 3 (KS3)" evidence="53">
    <location>
        <begin position="23"/>
        <end position="428"/>
    </location>
</feature>
<dbReference type="Gene3D" id="3.40.50.1820">
    <property type="entry name" value="alpha/beta hydrolase"/>
    <property type="match status" value="4"/>
</dbReference>
<dbReference type="SUPFAM" id="SSF53474">
    <property type="entry name" value="alpha/beta-Hydrolases"/>
    <property type="match status" value="4"/>
</dbReference>
<evidence type="ECO:0000256" key="20">
    <source>
        <dbReference type="ARBA" id="ARBA00047300"/>
    </source>
</evidence>
<comment type="catalytic activity">
    <reaction evidence="25">
        <text>(2E)-butenoyl-[ACP] + NADPH + H(+) = butanoyl-[ACP] + NADP(+)</text>
        <dbReference type="Rhea" id="RHEA:41812"/>
        <dbReference type="Rhea" id="RHEA-COMP:9627"/>
        <dbReference type="Rhea" id="RHEA-COMP:9628"/>
        <dbReference type="ChEBI" id="CHEBI:15378"/>
        <dbReference type="ChEBI" id="CHEBI:57783"/>
        <dbReference type="ChEBI" id="CHEBI:58349"/>
        <dbReference type="ChEBI" id="CHEBI:78453"/>
        <dbReference type="ChEBI" id="CHEBI:78454"/>
    </reaction>
    <physiologicalReaction direction="left-to-right" evidence="25">
        <dbReference type="Rhea" id="RHEA:41813"/>
    </physiologicalReaction>
</comment>
<keyword evidence="3" id="KW-0597">Phosphoprotein</keyword>
<accession>A0A9P0XG55</accession>
<dbReference type="SUPFAM" id="SSF47336">
    <property type="entry name" value="ACP-like"/>
    <property type="match status" value="4"/>
</dbReference>
<dbReference type="Pfam" id="PF00107">
    <property type="entry name" value="ADH_zinc_N"/>
    <property type="match status" value="1"/>
</dbReference>
<dbReference type="Pfam" id="PF00550">
    <property type="entry name" value="PP-binding"/>
    <property type="match status" value="4"/>
</dbReference>
<comment type="catalytic activity">
    <reaction evidence="34">
        <text>(2E)-octenoyl-[ACP] + NADPH + H(+) = octanoyl-[ACP] + NADP(+)</text>
        <dbReference type="Rhea" id="RHEA:41848"/>
        <dbReference type="Rhea" id="RHEA-COMP:9635"/>
        <dbReference type="Rhea" id="RHEA-COMP:9636"/>
        <dbReference type="ChEBI" id="CHEBI:15378"/>
        <dbReference type="ChEBI" id="CHEBI:57783"/>
        <dbReference type="ChEBI" id="CHEBI:58349"/>
        <dbReference type="ChEBI" id="CHEBI:78462"/>
        <dbReference type="ChEBI" id="CHEBI:78463"/>
    </reaction>
    <physiologicalReaction direction="left-to-right" evidence="34">
        <dbReference type="Rhea" id="RHEA:41849"/>
    </physiologicalReaction>
</comment>
<comment type="catalytic activity">
    <reaction evidence="32">
        <text>(2E)-dodecenoyl-[ACP] + NADPH + H(+) = dodecanoyl-[ACP] + NADP(+)</text>
        <dbReference type="Rhea" id="RHEA:41880"/>
        <dbReference type="Rhea" id="RHEA-COMP:9643"/>
        <dbReference type="Rhea" id="RHEA-COMP:9644"/>
        <dbReference type="ChEBI" id="CHEBI:15378"/>
        <dbReference type="ChEBI" id="CHEBI:57783"/>
        <dbReference type="ChEBI" id="CHEBI:58349"/>
        <dbReference type="ChEBI" id="CHEBI:65264"/>
        <dbReference type="ChEBI" id="CHEBI:78472"/>
    </reaction>
    <physiologicalReaction direction="left-to-right" evidence="32">
        <dbReference type="Rhea" id="RHEA:41881"/>
    </physiologicalReaction>
</comment>
<feature type="domain" description="PKS/mFAS DH" evidence="54">
    <location>
        <begin position="865"/>
        <end position="1134"/>
    </location>
</feature>
<dbReference type="SUPFAM" id="SSF53901">
    <property type="entry name" value="Thiolase-like"/>
    <property type="match status" value="1"/>
</dbReference>
<dbReference type="PANTHER" id="PTHR43775:SF23">
    <property type="entry name" value="FATTY ACID SYNTHASE 3"/>
    <property type="match status" value="1"/>
</dbReference>
<dbReference type="InterPro" id="IPR014031">
    <property type="entry name" value="Ketoacyl_synth_C"/>
</dbReference>
<comment type="catalytic activity">
    <reaction evidence="33">
        <text>tetradecanoyl-[ACP] + H2O = tetradecanoate + holo-[ACP] + H(+)</text>
        <dbReference type="Rhea" id="RHEA:30123"/>
        <dbReference type="Rhea" id="RHEA-COMP:9648"/>
        <dbReference type="Rhea" id="RHEA-COMP:9685"/>
        <dbReference type="ChEBI" id="CHEBI:15377"/>
        <dbReference type="ChEBI" id="CHEBI:15378"/>
        <dbReference type="ChEBI" id="CHEBI:30807"/>
        <dbReference type="ChEBI" id="CHEBI:64479"/>
        <dbReference type="ChEBI" id="CHEBI:78477"/>
        <dbReference type="EC" id="3.1.2.14"/>
    </reaction>
    <physiologicalReaction direction="left-to-right" evidence="33">
        <dbReference type="Rhea" id="RHEA:30124"/>
    </physiologicalReaction>
</comment>
<evidence type="ECO:0000256" key="44">
    <source>
        <dbReference type="ARBA" id="ARBA00049263"/>
    </source>
</evidence>
<keyword evidence="4" id="KW-0808">Transferase</keyword>
<evidence type="ECO:0000256" key="7">
    <source>
        <dbReference type="ARBA" id="ARBA00022898"/>
    </source>
</evidence>
<dbReference type="InterPro" id="IPR049552">
    <property type="entry name" value="PKS_DH_N"/>
</dbReference>
<dbReference type="InterPro" id="IPR020806">
    <property type="entry name" value="PKS_PP-bd"/>
</dbReference>
<reference evidence="55" key="1">
    <citation type="submission" date="2022-05" db="EMBL/GenBank/DDBJ databases">
        <authorList>
            <person name="Okamura Y."/>
        </authorList>
    </citation>
    <scope>NUCLEOTIDE SEQUENCE</scope>
</reference>
<dbReference type="SMART" id="SM00823">
    <property type="entry name" value="PKS_PP"/>
    <property type="match status" value="4"/>
</dbReference>
<feature type="active site" description="Proton acceptor; for dehydratase activity" evidence="50">
    <location>
        <position position="902"/>
    </location>
</feature>
<sequence>MASIPPSEDRLTSGHRLSHPPPGDEVLISGISGYFPDSDSVLHLQENLFNKIDLISNDARRWKLRHPEIPQRTGKINNLNKFDASFFGVHFKQAHTMDPMCRILLEKAYEAIIDAGVNPNELRNSRTGVFIGACFSESEKTWFYDKMQVNGFGVTGCSRSMLANRISYWLGVTGPSYTVDSACSSSLYAMEHAFRAIRDGHCDAAIVGGSNLCLHPYVSLQFSRLGVLSADGSCKTFDDSANGYARSEAIVVCLLQKAKDSRRVYAQVLHAKTNCDGYKEQGITYPAGNIQKQLFYEFYEECSIIPNTLEYVEAHGTGTKVGDPEELVAIDEVFCTGRSEPLKIGSIKSNLGHSEPASGLCSVAKLCIAYTTGYIPPNLHFKTFRKGVKALEEGRLQVITEKTPWNKGMAGINSFGFGGANAHILLQNVSPTKVNNGIPSDDLPRLVCISGRTESAVARIFDDLESRTLDAELVRLYHSIHEEEIKGHIVRGYSLLGSTPTKAVSLARNIQYFSGVRRPVWFLYSGMGSQWAGMATELMRIPVFAAALLKCHKVLEPKGINLTKIITETNPKIYDNILNSFIGIAAVQIGLTDILKAVGIEPDYIIGHSVGELGCAYADGCLTAEQTILSAYSRGLAFIETPTIKGAMATVGLGYNQIKSLCSPEIEVACHNSPDFCTISGPAEIIKTVITKLGQKGVFVKEVPCSNVAYHSKYVAEAGVHILKYLKEVIPNPKARSEKWVSTSVPQSSCKNAKTLLSSAEYHTNNIISPVLFEETSRHIHQNAVTIEIAPHGIVQTILRQSLPKGVINVSLAQENEDNIPVILNALGQLFQVGLNPKLANIYPHIQFPVSLGTPMISHLVEWEHSEDWYATTFRAKEKMKCGERAVSVALDYENFEYMNGHVVDGRNLFPATGYLVMVWETLAMMMGELNTEISVVFENVRFQRATPIPKEGNLEFIVMIQEGSGNFEIVESCASIVSGRIYAKNNVAQDYLVLKPAPEITGPNVKHLLTKDFYKELRLRGYQYSDLFRGVIGCNNEGTRGRVAWVNNWVTFMDCMLQLKIIGNDTRGLFVPTRIEKLSIDTTMHYDAVAKMNQISDRQSFEIRVYPDVDVVRGGGVEIRGLHASPISKKNPLGIPVLEKNEFVPNFVKTKMTLEDILRADIQLILENIQTYKVKSIELVDEEYKINAYEPILEKVSIILEDLPLVQPEFLLISEETIEMPSHITVENKKLSGETNTILFIGANLLNRPEILEQAVSTLRDKCFILSREKERPNPKDHADKYDIVTIQDTGVEYLVLFRKRVGAKPAKFIHVKTSDQSYGWIEQVKEELNMGQKIVIYNQDEPVNGLLGLVNCLRREPGGEVVYGLLIADPSAPPFNPDLEFYEEQLDKDMALNVYQDGHWGTYRHLLLGDLENIRANHGCVNTVTIGDLSSLKWLEGPIRENQTFTNPDSILIHVYTSALNFRDVMTAMGRVTVDAVAQGRLAQECVQGFEIVGRLSNGSRVMAMVRNSGMANMVEGNRSLTWAIPDEWTFEEACTVPVAYGTVYYSMVMVGQLKPGEKVLIHAGSGGVGQAAINVALHYGCEVFTTVGTPEKRDFIKKLFPQIKDSHIGNSRDSSFEDMVQLQTKGTGVDMVLNSLSDEKLQASIRCLGFRGRFIEIGVYDISNNTLIGMDFFQKETSFHGIMLNYIFDQSKEFIKTLQDLLVTGIESGAVRPLTYCSFQKNEVETAFRYMAAGKHIGKVIVNIREDERTSSPVKPKSMPIDVLPRYMCQHDMCYVVVGGLGGFGLELADWLILRGARKVLLTSRRGISNGYQSTRMRTWASYGADVKISTHDITTEEGCENMLKMAAEMGPVEAIFNLAVILKDSIFLNQNPQTFKTSYGPKAQATIYLDKYSRILCPKLKDFVIFSSVSCGRGNAGQTNYGFSNSVMERICELRKKEGLPALAVQWGAVGDVGLVADMQDNDIQLEIGGTLQQRISSCFLALDKFLKQDAAIVSSIVVAEKRTRGSGCGNIVDAVAQIMGIKNLKMVSQQVSLAELGMDSMTAVEIKQTLEREFEVFLTTQDIRTLTFAKLVDLTAQREAATTIQTVAVQPVISDATVGLKVLMRNFGNEKDISAPFMFMPTLVTDGTESDVIVNKDEKVMFLLPGLEGTASTMKPLCKRLKVKCCVLQYGIENRNDDIDTMVDKLYETMKLRLNPGAQFRLLGYSFGSSLALKLTARLENEGYQGSLFIVDGSPDFLYGFLTMLVDIQNDFKLQNSLICHVIDLIAPNNNIPDLMERLNEITTYEDRIQYAIKICPVQPNYSDRFIADISVACFNRMKIIINLKNVSFKKLKTPITLIRPKKNPPLLAIEENYGLDKLTEGIVTVHLLEGNHHTILENKDCATIINAEFTNDSTWASYGADVKISTHDITTEEGCENMLKMAAEMGPVEAIFNLAVILKDSIFLNQNPQTFKTSYGPKAQATIYLDKYSRILCPKLKDFVIFSSVSCGRGNAGQTNYGFSNSVMERICELRKKEGLPALAVQWGAVGDVGLVADMQDNDIQLEIGGTLQQRISSCFLALDKFLKQDAAIVSSIVVAEKRTRGSGCGNIVDAVAQIMGIKNLKMVSQQVSLAELGMDSMTAVEIKQTLEREFEVFLTTQDIRTLTFAKLVDLTAQREAATTIQTVAVQPVISDATVGLKVLMRNFGNEKDITAPFMFMPTLVTDGTESDVIVNKDEKVMFLLPGLEGTASTMKPLCKRLKVKCCVLQYGIENRNDDIDTMVDKLYETMKLRLNPGAQFRLLGYSFGSSLALKLTARLENEGYQGSLFIVDGSPDFLYGFLTMLVDIQNDFKLQNSLICHVIDLIAPNNNIPDLMERLNEITTYEDRIQYAIKICPVQPNYSDRFIADISVACFNRMKIIINLKNVSFKKLKTLITLIRPKKNPPLLAIEENYGLDKLTEGIVTVHLLEGNHHTILENKDCATIINAEFTNDSTWASYGADVKISTHDITTEEGCENMLKMAAEMGPVEAIFNLAVILKDSIFLNQNPQTFKTSYGPKAQATIYLDKYSRILCPKLKDFVIFSSVSCGRGNAGQTNYGFSNSVMERICELRKKEGLPALAVQWGAVGDVGLVADMQDNDIQLEIGGTLQQRISSCFLALDKFLKQDAAIVSSIVVAEKRTRGSGCGNIVDAVAQIMGIKNLKMVSQQVSLAELGMDSMTAVEIKQTLEREFEVFLTTQDIRTLTFAKLVDLTAQREAATTIQTVAVQPVISDATVGLKVLMRNFGNEKDITAPFMFMPTLVTDGTESDVIVNKDEKVMFLLPGLEGTASTMKPLCKRLKVKCCVLQYGIENRNDDIDTMVDKLYETMKLRLNPGAQFRLLGYSFGSSLALKLTARLENEGYQGSLFIVDGSPDFLYGFLTMLVDIQNDFKLQNSLICHVIDLIAPNNNIPDLMERLNEITTYEDRIQYAIKICPVQPNYSDRFIADISVACFNRMKIIINLKNVSFKKLKTPITLIRPKKNPPLLAIEENYGLDKLTEGIVTVHLLEGNHHTILENKDCATIINAEFTNDSTWASYGADVKISTHDITTEEGCENMLKMAAEMGPVEAIFNLAVILKDSIFLNQNPQTFKTSYGPKAQATIYLDKYSRILCPKLKDFVIFSSVSCGRGNAGQTNYGFSNSVMERICELRKKEGLPALAVQWGAVGDVGLVADMQDNDIQLEIGGTLQQRISSCFLALDKFLKQDAAIVSSIVVAEKRTRGSGCGNIVDAVAQIMGIKNLKMVSQQVSLAELGMDSMTAVEIKQTLEREFEVFLTTQDIRTLTFAKLVDLTAQREAATTIQTVAVQPVISDATVGLKVLMRNFGNEKDITAPFMFMPTLVTDGTESDVIVNKDEKVMFLLPGLEGTASTMKPLCKRLKVKCCVLQYGIENRNDDIDTMVDKLYETMKLRLNPGAQFRLLGYSFGSSLALKLTARLENEGYQGSLFIVDGSPDFLYGFLTMLVDIQNDFKLQNSLICHVIDLIAPNNNIPDLMERLNEITTYEDRIQYAIKICPVQPNYSDRFIADISVACFNRMKIIINLKNVSFKKLKTLITLIRPKKNPPLLAIEENYGLDKLTEGIVTVHLLEGNHHTILENKDCATIINAEFTNDSSSTKAESYSVTNMIEKERSFRV</sequence>
<evidence type="ECO:0000256" key="41">
    <source>
        <dbReference type="ARBA" id="ARBA00049019"/>
    </source>
</evidence>
<dbReference type="Pfam" id="PF21089">
    <property type="entry name" value="PKS_DH_N"/>
    <property type="match status" value="1"/>
</dbReference>
<feature type="region of interest" description="Disordered" evidence="51">
    <location>
        <begin position="1"/>
        <end position="22"/>
    </location>
</feature>
<evidence type="ECO:0000256" key="30">
    <source>
        <dbReference type="ARBA" id="ARBA00047961"/>
    </source>
</evidence>
<dbReference type="InterPro" id="IPR016036">
    <property type="entry name" value="Malonyl_transacylase_ACP-bd"/>
</dbReference>
<dbReference type="PROSITE" id="PS00606">
    <property type="entry name" value="KS3_1"/>
    <property type="match status" value="1"/>
</dbReference>
<dbReference type="InterPro" id="IPR057326">
    <property type="entry name" value="KR_dom"/>
</dbReference>
<evidence type="ECO:0000256" key="31">
    <source>
        <dbReference type="ARBA" id="ARBA00048051"/>
    </source>
</evidence>
<dbReference type="Gene3D" id="3.40.47.10">
    <property type="match status" value="1"/>
</dbReference>
<comment type="catalytic activity">
    <reaction evidence="12">
        <text>(3R)-hydroxyhexanoyl-[ACP] = (2E)-hexenoyl-[ACP] + H2O</text>
        <dbReference type="Rhea" id="RHEA:41828"/>
        <dbReference type="Rhea" id="RHEA-COMP:9630"/>
        <dbReference type="Rhea" id="RHEA-COMP:9631"/>
        <dbReference type="ChEBI" id="CHEBI:15377"/>
        <dbReference type="ChEBI" id="CHEBI:78457"/>
        <dbReference type="ChEBI" id="CHEBI:78458"/>
    </reaction>
    <physiologicalReaction direction="left-to-right" evidence="12">
        <dbReference type="Rhea" id="RHEA:41829"/>
    </physiologicalReaction>
</comment>
<feature type="region of interest" description="N-terminal hotdog fold" evidence="50">
    <location>
        <begin position="865"/>
        <end position="991"/>
    </location>
</feature>
<comment type="catalytic activity">
    <reaction evidence="36">
        <text>3-oxohexanoyl-[ACP] + NADPH + H(+) = (3R)-hydroxyhexanoyl-[ACP] + NADP(+)</text>
        <dbReference type="Rhea" id="RHEA:41824"/>
        <dbReference type="Rhea" id="RHEA-COMP:9629"/>
        <dbReference type="Rhea" id="RHEA-COMP:9630"/>
        <dbReference type="ChEBI" id="CHEBI:15378"/>
        <dbReference type="ChEBI" id="CHEBI:57783"/>
        <dbReference type="ChEBI" id="CHEBI:58349"/>
        <dbReference type="ChEBI" id="CHEBI:78456"/>
        <dbReference type="ChEBI" id="CHEBI:78457"/>
    </reaction>
    <physiologicalReaction direction="left-to-right" evidence="36">
        <dbReference type="Rhea" id="RHEA:41825"/>
    </physiologicalReaction>
</comment>
<evidence type="ECO:0000256" key="1">
    <source>
        <dbReference type="ARBA" id="ARBA00005189"/>
    </source>
</evidence>
<comment type="catalytic activity">
    <reaction evidence="44">
        <text>3-oxododecanoyl-[ACP] + NADPH + H(+) = (3R)-hydroxydodecanoyl-[ACP] + NADP(+)</text>
        <dbReference type="Rhea" id="RHEA:41872"/>
        <dbReference type="Rhea" id="RHEA-COMP:9641"/>
        <dbReference type="Rhea" id="RHEA-COMP:9642"/>
        <dbReference type="ChEBI" id="CHEBI:15378"/>
        <dbReference type="ChEBI" id="CHEBI:57783"/>
        <dbReference type="ChEBI" id="CHEBI:58349"/>
        <dbReference type="ChEBI" id="CHEBI:78469"/>
        <dbReference type="ChEBI" id="CHEBI:78470"/>
    </reaction>
    <physiologicalReaction direction="left-to-right" evidence="44">
        <dbReference type="Rhea" id="RHEA:41873"/>
    </physiologicalReaction>
</comment>
<feature type="domain" description="Carrier" evidence="52">
    <location>
        <begin position="2585"/>
        <end position="2665"/>
    </location>
</feature>
<comment type="catalytic activity">
    <reaction evidence="10">
        <text>(3R)-hydroxyoctanoyl-[ACP] = (2E)-octenoyl-[ACP] + H2O</text>
        <dbReference type="Rhea" id="RHEA:41844"/>
        <dbReference type="Rhea" id="RHEA-COMP:9634"/>
        <dbReference type="Rhea" id="RHEA-COMP:9635"/>
        <dbReference type="ChEBI" id="CHEBI:15377"/>
        <dbReference type="ChEBI" id="CHEBI:78461"/>
        <dbReference type="ChEBI" id="CHEBI:78462"/>
    </reaction>
    <physiologicalReaction direction="left-to-right" evidence="10">
        <dbReference type="Rhea" id="RHEA:41845"/>
    </physiologicalReaction>
</comment>
<protein>
    <submittedName>
        <fullName evidence="55">Uncharacterized protein</fullName>
    </submittedName>
</protein>
<evidence type="ECO:0000256" key="48">
    <source>
        <dbReference type="ARBA" id="ARBA00049521"/>
    </source>
</evidence>
<feature type="domain" description="Carrier" evidence="52">
    <location>
        <begin position="2007"/>
        <end position="2087"/>
    </location>
</feature>
<dbReference type="GO" id="GO:0031177">
    <property type="term" value="F:phosphopantetheine binding"/>
    <property type="evidence" value="ECO:0007669"/>
    <property type="project" value="InterPro"/>
</dbReference>
<name>A0A9P0XG55_PIEBR</name>
<evidence type="ECO:0000256" key="42">
    <source>
        <dbReference type="ARBA" id="ARBA00049109"/>
    </source>
</evidence>
<dbReference type="Pfam" id="PF16197">
    <property type="entry name" value="KAsynt_C_assoc"/>
    <property type="match status" value="1"/>
</dbReference>
<evidence type="ECO:0000256" key="5">
    <source>
        <dbReference type="ARBA" id="ARBA00022799"/>
    </source>
</evidence>
<evidence type="ECO:0000256" key="36">
    <source>
        <dbReference type="ARBA" id="ARBA00048571"/>
    </source>
</evidence>
<evidence type="ECO:0000256" key="46">
    <source>
        <dbReference type="ARBA" id="ARBA00049422"/>
    </source>
</evidence>
<dbReference type="SUPFAM" id="SSF52151">
    <property type="entry name" value="FabD/lysophospholipase-like"/>
    <property type="match status" value="1"/>
</dbReference>
<comment type="catalytic activity">
    <reaction evidence="24">
        <text>tetradecanoyl-[ACP] + malonyl-[ACP] + H(+) = 3-oxohexadecanoyl-[ACP] + holo-[ACP] + CO2</text>
        <dbReference type="Rhea" id="RHEA:41900"/>
        <dbReference type="Rhea" id="RHEA-COMP:9623"/>
        <dbReference type="Rhea" id="RHEA-COMP:9648"/>
        <dbReference type="Rhea" id="RHEA-COMP:9649"/>
        <dbReference type="Rhea" id="RHEA-COMP:9685"/>
        <dbReference type="ChEBI" id="CHEBI:15378"/>
        <dbReference type="ChEBI" id="CHEBI:16526"/>
        <dbReference type="ChEBI" id="CHEBI:64479"/>
        <dbReference type="ChEBI" id="CHEBI:78449"/>
        <dbReference type="ChEBI" id="CHEBI:78477"/>
        <dbReference type="ChEBI" id="CHEBI:78478"/>
    </reaction>
    <physiologicalReaction direction="left-to-right" evidence="24">
        <dbReference type="Rhea" id="RHEA:41901"/>
    </physiologicalReaction>
</comment>
<dbReference type="InterPro" id="IPR032821">
    <property type="entry name" value="PKS_assoc"/>
</dbReference>
<evidence type="ECO:0000256" key="45">
    <source>
        <dbReference type="ARBA" id="ARBA00049414"/>
    </source>
</evidence>
<dbReference type="SMART" id="SM00827">
    <property type="entry name" value="PKS_AT"/>
    <property type="match status" value="1"/>
</dbReference>
<dbReference type="InterPro" id="IPR001227">
    <property type="entry name" value="Ac_transferase_dom_sf"/>
</dbReference>
<dbReference type="GO" id="GO:0004312">
    <property type="term" value="F:fatty acid synthase activity"/>
    <property type="evidence" value="ECO:0007669"/>
    <property type="project" value="TreeGrafter"/>
</dbReference>
<evidence type="ECO:0000256" key="22">
    <source>
        <dbReference type="ARBA" id="ARBA00047400"/>
    </source>
</evidence>
<dbReference type="EMBL" id="CALOZG010000035">
    <property type="protein sequence ID" value="CAH4033724.1"/>
    <property type="molecule type" value="Genomic_DNA"/>
</dbReference>
<dbReference type="SUPFAM" id="SSF51735">
    <property type="entry name" value="NAD(P)-binding Rossmann-fold domains"/>
    <property type="match status" value="5"/>
</dbReference>
<dbReference type="SMART" id="SM00825">
    <property type="entry name" value="PKS_KS"/>
    <property type="match status" value="1"/>
</dbReference>
<dbReference type="CDD" id="cd05195">
    <property type="entry name" value="enoyl_red"/>
    <property type="match status" value="1"/>
</dbReference>
<evidence type="ECO:0000256" key="12">
    <source>
        <dbReference type="ARBA" id="ARBA00023373"/>
    </source>
</evidence>
<dbReference type="Gene3D" id="3.40.50.720">
    <property type="entry name" value="NAD(P)-binding Rossmann-like Domain"/>
    <property type="match status" value="4"/>
</dbReference>
<evidence type="ECO:0000256" key="9">
    <source>
        <dbReference type="ARBA" id="ARBA00023268"/>
    </source>
</evidence>
<dbReference type="InterPro" id="IPR029058">
    <property type="entry name" value="AB_hydrolase_fold"/>
</dbReference>
<dbReference type="CDD" id="cd00833">
    <property type="entry name" value="PKS"/>
    <property type="match status" value="1"/>
</dbReference>
<evidence type="ECO:0000313" key="55">
    <source>
        <dbReference type="EMBL" id="CAH4033724.1"/>
    </source>
</evidence>
<dbReference type="InterPro" id="IPR020843">
    <property type="entry name" value="ER"/>
</dbReference>
<evidence type="ECO:0000256" key="10">
    <source>
        <dbReference type="ARBA" id="ARBA00023332"/>
    </source>
</evidence>
<comment type="catalytic activity">
    <reaction evidence="38">
        <text>holo-[ACP] + acetyl-CoA = acetyl-[ACP] + CoA</text>
        <dbReference type="Rhea" id="RHEA:41788"/>
        <dbReference type="Rhea" id="RHEA-COMP:9621"/>
        <dbReference type="Rhea" id="RHEA-COMP:9685"/>
        <dbReference type="ChEBI" id="CHEBI:57287"/>
        <dbReference type="ChEBI" id="CHEBI:57288"/>
        <dbReference type="ChEBI" id="CHEBI:64479"/>
        <dbReference type="ChEBI" id="CHEBI:78446"/>
        <dbReference type="EC" id="2.3.1.38"/>
    </reaction>
    <physiologicalReaction direction="left-to-right" evidence="38">
        <dbReference type="Rhea" id="RHEA:41789"/>
    </physiologicalReaction>
</comment>
<evidence type="ECO:0000259" key="52">
    <source>
        <dbReference type="PROSITE" id="PS50075"/>
    </source>
</evidence>
<evidence type="ECO:0000256" key="18">
    <source>
        <dbReference type="ARBA" id="ARBA00023402"/>
    </source>
</evidence>
<feature type="active site" description="Proton donor; for dehydratase activity" evidence="50">
    <location>
        <position position="1055"/>
    </location>
</feature>
<evidence type="ECO:0000256" key="23">
    <source>
        <dbReference type="ARBA" id="ARBA00047440"/>
    </source>
</evidence>
<evidence type="ECO:0000256" key="51">
    <source>
        <dbReference type="SAM" id="MobiDB-lite"/>
    </source>
</evidence>
<dbReference type="InterPro" id="IPR016039">
    <property type="entry name" value="Thiolase-like"/>
</dbReference>
<dbReference type="GO" id="GO:0004313">
    <property type="term" value="F:[acyl-carrier-protein] S-acetyltransferase activity"/>
    <property type="evidence" value="ECO:0007669"/>
    <property type="project" value="UniProtKB-EC"/>
</dbReference>